<comment type="caution">
    <text evidence="1">The sequence shown here is derived from an EMBL/GenBank/DDBJ whole genome shotgun (WGS) entry which is preliminary data.</text>
</comment>
<keyword evidence="2" id="KW-1185">Reference proteome</keyword>
<organism evidence="1 2">
    <name type="scientific">Xenorhabdus miraniensis</name>
    <dbReference type="NCBI Taxonomy" id="351674"/>
    <lineage>
        <taxon>Bacteria</taxon>
        <taxon>Pseudomonadati</taxon>
        <taxon>Pseudomonadota</taxon>
        <taxon>Gammaproteobacteria</taxon>
        <taxon>Enterobacterales</taxon>
        <taxon>Morganellaceae</taxon>
        <taxon>Xenorhabdus</taxon>
    </lineage>
</organism>
<sequence>MISIICYQLFILLVCNMISSFPIRCAVGETDILRNGKMTWQMTQY</sequence>
<gene>
    <name evidence="1" type="ORF">Xmir_01830</name>
</gene>
<dbReference type="EMBL" id="NITZ01000007">
    <property type="protein sequence ID" value="PHM49046.1"/>
    <property type="molecule type" value="Genomic_DNA"/>
</dbReference>
<proteinExistence type="predicted"/>
<accession>A0A2D0JRT9</accession>
<dbReference type="AlphaFoldDB" id="A0A2D0JRT9"/>
<reference evidence="1 2" key="1">
    <citation type="journal article" date="2017" name="Nat. Microbiol.">
        <title>Natural product diversity associated with the nematode symbionts Photorhabdus and Xenorhabdus.</title>
        <authorList>
            <person name="Tobias N.J."/>
            <person name="Wolff H."/>
            <person name="Djahanschiri B."/>
            <person name="Grundmann F."/>
            <person name="Kronenwerth M."/>
            <person name="Shi Y.M."/>
            <person name="Simonyi S."/>
            <person name="Grun P."/>
            <person name="Shapiro-Ilan D."/>
            <person name="Pidot S.J."/>
            <person name="Stinear T.P."/>
            <person name="Ebersberger I."/>
            <person name="Bode H.B."/>
        </authorList>
    </citation>
    <scope>NUCLEOTIDE SEQUENCE [LARGE SCALE GENOMIC DNA]</scope>
    <source>
        <strain evidence="1 2">DSM 17902</strain>
    </source>
</reference>
<evidence type="ECO:0000313" key="1">
    <source>
        <dbReference type="EMBL" id="PHM49046.1"/>
    </source>
</evidence>
<protein>
    <submittedName>
        <fullName evidence="1">Uncharacterized protein</fullName>
    </submittedName>
</protein>
<evidence type="ECO:0000313" key="2">
    <source>
        <dbReference type="Proteomes" id="UP000221980"/>
    </source>
</evidence>
<dbReference type="Proteomes" id="UP000221980">
    <property type="component" value="Unassembled WGS sequence"/>
</dbReference>
<name>A0A2D0JRT9_9GAMM</name>